<sequence>MRQHHITRFLFVFASLFLLIVLTGCTNTKSTTRSAATHKIHVVTSLDFYGETAKAVLGDKGTVKSIINSPSMDPHEYEATTKTAKIVSDADVIIYNGLGYDTWMTRIATDTTHTTKINVGQTVMGKPVDANQHIWYNLKTMPKLANYLVKKYAKLQPQNKAYFKRNAKQYIASLKPLKEKLNQLKKNATGEKVDVSEPVFDYTLHDLGYTIADNGYSLAVENDTDPSPSEIKAMQYDIKAHKIKFFVVNTQEINQITKNMMTLAKKNNVPILKVTESMPTGKTYESWMMSQFNQLEKIQNKVK</sequence>
<protein>
    <submittedName>
        <fullName evidence="6">Metal ABC transporter substrate-binding protein</fullName>
    </submittedName>
</protein>
<evidence type="ECO:0000256" key="3">
    <source>
        <dbReference type="ARBA" id="ARBA00022723"/>
    </source>
</evidence>
<dbReference type="GO" id="GO:0030313">
    <property type="term" value="C:cell envelope"/>
    <property type="evidence" value="ECO:0007669"/>
    <property type="project" value="UniProtKB-SubCell"/>
</dbReference>
<reference evidence="6 7" key="1">
    <citation type="submission" date="2015-02" db="EMBL/GenBank/DDBJ databases">
        <title>Draft genome sequence of Lactobacillus collinoides CUPV2371 isolated from a natural cider, the first genome sequence of a strain of this species.</title>
        <authorList>
            <person name="Puertas A.I."/>
            <person name="Spano G."/>
            <person name="Capozzi V."/>
            <person name="Lamontanara A."/>
            <person name="Orru L."/>
            <person name="Duenas M.T."/>
        </authorList>
    </citation>
    <scope>NUCLEOTIDE SEQUENCE [LARGE SCALE GENOMIC DNA]</scope>
    <source>
        <strain evidence="6 7">237</strain>
    </source>
</reference>
<dbReference type="EMBL" id="JYDC01000016">
    <property type="protein sequence ID" value="KZL43005.1"/>
    <property type="molecule type" value="Genomic_DNA"/>
</dbReference>
<keyword evidence="4" id="KW-0732">Signal</keyword>
<dbReference type="PANTHER" id="PTHR42953:SF1">
    <property type="entry name" value="METAL-BINDING PROTEIN HI_0362-RELATED"/>
    <property type="match status" value="1"/>
</dbReference>
<dbReference type="GO" id="GO:0046872">
    <property type="term" value="F:metal ion binding"/>
    <property type="evidence" value="ECO:0007669"/>
    <property type="project" value="UniProtKB-KW"/>
</dbReference>
<evidence type="ECO:0000256" key="5">
    <source>
        <dbReference type="RuleBase" id="RU003512"/>
    </source>
</evidence>
<accession>A0A161V8C0</accession>
<dbReference type="PRINTS" id="PR00691">
    <property type="entry name" value="ADHESINB"/>
</dbReference>
<dbReference type="PANTHER" id="PTHR42953">
    <property type="entry name" value="HIGH-AFFINITY ZINC UPTAKE SYSTEM PROTEIN ZNUA-RELATED"/>
    <property type="match status" value="1"/>
</dbReference>
<name>A0A161V8C0_SECCO</name>
<comment type="subcellular location">
    <subcellularLocation>
        <location evidence="1">Cell envelope</location>
    </subcellularLocation>
</comment>
<dbReference type="InterPro" id="IPR006129">
    <property type="entry name" value="AdhesinB"/>
</dbReference>
<evidence type="ECO:0000256" key="1">
    <source>
        <dbReference type="ARBA" id="ARBA00004196"/>
    </source>
</evidence>
<keyword evidence="3" id="KW-0479">Metal-binding</keyword>
<organism evidence="6 7">
    <name type="scientific">Secundilactobacillus collinoides</name>
    <name type="common">Lactobacillus collinoides</name>
    <dbReference type="NCBI Taxonomy" id="33960"/>
    <lineage>
        <taxon>Bacteria</taxon>
        <taxon>Bacillati</taxon>
        <taxon>Bacillota</taxon>
        <taxon>Bacilli</taxon>
        <taxon>Lactobacillales</taxon>
        <taxon>Lactobacillaceae</taxon>
        <taxon>Secundilactobacillus</taxon>
    </lineage>
</organism>
<dbReference type="GO" id="GO:0030001">
    <property type="term" value="P:metal ion transport"/>
    <property type="evidence" value="ECO:0007669"/>
    <property type="project" value="InterPro"/>
</dbReference>
<gene>
    <name evidence="6" type="ORF">TY91_02715</name>
</gene>
<dbReference type="Gene3D" id="3.40.50.1980">
    <property type="entry name" value="Nitrogenase molybdenum iron protein domain"/>
    <property type="match status" value="2"/>
</dbReference>
<comment type="caution">
    <text evidence="6">The sequence shown here is derived from an EMBL/GenBank/DDBJ whole genome shotgun (WGS) entry which is preliminary data.</text>
</comment>
<evidence type="ECO:0000256" key="4">
    <source>
        <dbReference type="ARBA" id="ARBA00022729"/>
    </source>
</evidence>
<keyword evidence="7" id="KW-1185">Reference proteome</keyword>
<dbReference type="PATRIC" id="fig|33960.6.peg.942"/>
<dbReference type="SUPFAM" id="SSF53807">
    <property type="entry name" value="Helical backbone' metal receptor"/>
    <property type="match status" value="1"/>
</dbReference>
<dbReference type="InterPro" id="IPR006128">
    <property type="entry name" value="Lipoprotein_PsaA-like"/>
</dbReference>
<dbReference type="OrthoDB" id="9810636at2"/>
<dbReference type="PRINTS" id="PR00690">
    <property type="entry name" value="ADHESNFAMILY"/>
</dbReference>
<evidence type="ECO:0000313" key="7">
    <source>
        <dbReference type="Proteomes" id="UP000076480"/>
    </source>
</evidence>
<comment type="similarity">
    <text evidence="5">Belongs to the bacterial solute-binding protein 9 family.</text>
</comment>
<proteinExistence type="inferred from homology"/>
<dbReference type="Proteomes" id="UP000076480">
    <property type="component" value="Unassembled WGS sequence"/>
</dbReference>
<evidence type="ECO:0000313" key="6">
    <source>
        <dbReference type="EMBL" id="KZL43005.1"/>
    </source>
</evidence>
<evidence type="ECO:0000256" key="2">
    <source>
        <dbReference type="ARBA" id="ARBA00022448"/>
    </source>
</evidence>
<dbReference type="InterPro" id="IPR050492">
    <property type="entry name" value="Bact_metal-bind_prot9"/>
</dbReference>
<dbReference type="Pfam" id="PF01297">
    <property type="entry name" value="ZnuA"/>
    <property type="match status" value="1"/>
</dbReference>
<dbReference type="PROSITE" id="PS51257">
    <property type="entry name" value="PROKAR_LIPOPROTEIN"/>
    <property type="match status" value="1"/>
</dbReference>
<dbReference type="InterPro" id="IPR006127">
    <property type="entry name" value="ZnuA-like"/>
</dbReference>
<keyword evidence="2 5" id="KW-0813">Transport</keyword>
<dbReference type="GO" id="GO:0007155">
    <property type="term" value="P:cell adhesion"/>
    <property type="evidence" value="ECO:0007669"/>
    <property type="project" value="InterPro"/>
</dbReference>
<dbReference type="AlphaFoldDB" id="A0A161V8C0"/>